<organism evidence="6 7">
    <name type="scientific">Clathrus columnatus</name>
    <dbReference type="NCBI Taxonomy" id="1419009"/>
    <lineage>
        <taxon>Eukaryota</taxon>
        <taxon>Fungi</taxon>
        <taxon>Dikarya</taxon>
        <taxon>Basidiomycota</taxon>
        <taxon>Agaricomycotina</taxon>
        <taxon>Agaricomycetes</taxon>
        <taxon>Phallomycetidae</taxon>
        <taxon>Phallales</taxon>
        <taxon>Clathraceae</taxon>
        <taxon>Clathrus</taxon>
    </lineage>
</organism>
<keyword evidence="7" id="KW-1185">Reference proteome</keyword>
<comment type="subcellular location">
    <subcellularLocation>
        <location evidence="1">Mitochondrion</location>
    </subcellularLocation>
</comment>
<dbReference type="PROSITE" id="PS51808">
    <property type="entry name" value="CHCH"/>
    <property type="match status" value="1"/>
</dbReference>
<dbReference type="GO" id="GO:0005739">
    <property type="term" value="C:mitochondrion"/>
    <property type="evidence" value="ECO:0007669"/>
    <property type="project" value="UniProtKB-SubCell"/>
</dbReference>
<feature type="compositionally biased region" description="Low complexity" evidence="5">
    <location>
        <begin position="1"/>
        <end position="17"/>
    </location>
</feature>
<keyword evidence="4" id="KW-1015">Disulfide bond</keyword>
<accession>A0AAV4ZYX0</accession>
<dbReference type="Gene3D" id="1.10.10.140">
    <property type="entry name" value="Cytochrome c oxidase, subunit VIb"/>
    <property type="match status" value="1"/>
</dbReference>
<dbReference type="EMBL" id="BPWL01000002">
    <property type="protein sequence ID" value="GJJ07110.1"/>
    <property type="molecule type" value="Genomic_DNA"/>
</dbReference>
<dbReference type="PANTHER" id="PTHR47677:SF1">
    <property type="entry name" value="CYTOCHROME C OXIDASE ASSEMBLY FACTOR 6"/>
    <property type="match status" value="1"/>
</dbReference>
<evidence type="ECO:0000256" key="3">
    <source>
        <dbReference type="ARBA" id="ARBA00023128"/>
    </source>
</evidence>
<comment type="similarity">
    <text evidence="2">Belongs to the cytochrome c oxidase subunit 6B family.</text>
</comment>
<evidence type="ECO:0000313" key="6">
    <source>
        <dbReference type="EMBL" id="GJJ07110.1"/>
    </source>
</evidence>
<keyword evidence="3" id="KW-0496">Mitochondrion</keyword>
<comment type="caution">
    <text evidence="6">The sequence shown here is derived from an EMBL/GenBank/DDBJ whole genome shotgun (WGS) entry which is preliminary data.</text>
</comment>
<dbReference type="InterPro" id="IPR048280">
    <property type="entry name" value="COX6B-like"/>
</dbReference>
<name>A0AAV4ZYX0_9AGAM</name>
<evidence type="ECO:0000256" key="4">
    <source>
        <dbReference type="ARBA" id="ARBA00023157"/>
    </source>
</evidence>
<dbReference type="PANTHER" id="PTHR47677">
    <property type="entry name" value="CYTOCHROME C OXIDASE ASSEMBLY FACTOR 6"/>
    <property type="match status" value="1"/>
</dbReference>
<dbReference type="InterPro" id="IPR036549">
    <property type="entry name" value="CX6/COA6-like_sf"/>
</dbReference>
<dbReference type="SUPFAM" id="SSF47694">
    <property type="entry name" value="Cytochrome c oxidase subunit h"/>
    <property type="match status" value="1"/>
</dbReference>
<evidence type="ECO:0000313" key="7">
    <source>
        <dbReference type="Proteomes" id="UP001050691"/>
    </source>
</evidence>
<evidence type="ECO:0008006" key="8">
    <source>
        <dbReference type="Google" id="ProtNLM"/>
    </source>
</evidence>
<dbReference type="Proteomes" id="UP001050691">
    <property type="component" value="Unassembled WGS sequence"/>
</dbReference>
<feature type="region of interest" description="Disordered" evidence="5">
    <location>
        <begin position="1"/>
        <end position="25"/>
    </location>
</feature>
<proteinExistence type="inferred from homology"/>
<dbReference type="Pfam" id="PF02297">
    <property type="entry name" value="COX6B"/>
    <property type="match status" value="1"/>
</dbReference>
<reference evidence="6" key="1">
    <citation type="submission" date="2021-10" db="EMBL/GenBank/DDBJ databases">
        <title>De novo Genome Assembly of Clathrus columnatus (Basidiomycota, Fungi) Using Illumina and Nanopore Sequence Data.</title>
        <authorList>
            <person name="Ogiso-Tanaka E."/>
            <person name="Itagaki H."/>
            <person name="Hosoya T."/>
            <person name="Hosaka K."/>
        </authorList>
    </citation>
    <scope>NUCLEOTIDE SEQUENCE</scope>
    <source>
        <strain evidence="6">MO-923</strain>
    </source>
</reference>
<protein>
    <recommendedName>
        <fullName evidence="8">Cytochrome c oxidase assembly factor 6</fullName>
    </recommendedName>
</protein>
<sequence length="103" mass="12174">MNWITSWFSSSKPSDSSGGIAPDRAKRKVCWDARDTYFACLDKNSVLKPGEEQNLCSKEEKRYEENCAKSWIEYFNKRRVLQEEQKDQLKMMENQANDARKRN</sequence>
<evidence type="ECO:0000256" key="5">
    <source>
        <dbReference type="SAM" id="MobiDB-lite"/>
    </source>
</evidence>
<dbReference type="InterPro" id="IPR048281">
    <property type="entry name" value="COA6_fun"/>
</dbReference>
<gene>
    <name evidence="6" type="ORF">Clacol_001310</name>
</gene>
<evidence type="ECO:0000256" key="1">
    <source>
        <dbReference type="ARBA" id="ARBA00004173"/>
    </source>
</evidence>
<dbReference type="AlphaFoldDB" id="A0AAV4ZYX0"/>
<evidence type="ECO:0000256" key="2">
    <source>
        <dbReference type="ARBA" id="ARBA00006425"/>
    </source>
</evidence>